<evidence type="ECO:0000256" key="1">
    <source>
        <dbReference type="SAM" id="Phobius"/>
    </source>
</evidence>
<feature type="transmembrane region" description="Helical" evidence="1">
    <location>
        <begin position="228"/>
        <end position="247"/>
    </location>
</feature>
<organism evidence="3 4">
    <name type="scientific">Phlyctema vagabunda</name>
    <dbReference type="NCBI Taxonomy" id="108571"/>
    <lineage>
        <taxon>Eukaryota</taxon>
        <taxon>Fungi</taxon>
        <taxon>Dikarya</taxon>
        <taxon>Ascomycota</taxon>
        <taxon>Pezizomycotina</taxon>
        <taxon>Leotiomycetes</taxon>
        <taxon>Helotiales</taxon>
        <taxon>Dermateaceae</taxon>
        <taxon>Phlyctema</taxon>
    </lineage>
</organism>
<dbReference type="SUPFAM" id="SSF141673">
    <property type="entry name" value="MOSC N-terminal domain-like"/>
    <property type="match status" value="1"/>
</dbReference>
<protein>
    <submittedName>
        <fullName evidence="3">MOSC domain-containing protein</fullName>
    </submittedName>
</protein>
<dbReference type="EMBL" id="JBFCZG010000010">
    <property type="protein sequence ID" value="KAL3417487.1"/>
    <property type="molecule type" value="Genomic_DNA"/>
</dbReference>
<name>A0ABR4P2T6_9HELO</name>
<gene>
    <name evidence="3" type="ORF">PVAG01_10497</name>
</gene>
<dbReference type="PROSITE" id="PS51340">
    <property type="entry name" value="MOSC"/>
    <property type="match status" value="1"/>
</dbReference>
<dbReference type="Pfam" id="PF03476">
    <property type="entry name" value="MOSC_N"/>
    <property type="match status" value="1"/>
</dbReference>
<feature type="transmembrane region" description="Helical" evidence="1">
    <location>
        <begin position="197"/>
        <end position="216"/>
    </location>
</feature>
<keyword evidence="1" id="KW-1133">Transmembrane helix</keyword>
<evidence type="ECO:0000313" key="4">
    <source>
        <dbReference type="Proteomes" id="UP001629113"/>
    </source>
</evidence>
<evidence type="ECO:0000259" key="2">
    <source>
        <dbReference type="PROSITE" id="PS51340"/>
    </source>
</evidence>
<dbReference type="Proteomes" id="UP001629113">
    <property type="component" value="Unassembled WGS sequence"/>
</dbReference>
<dbReference type="InterPro" id="IPR005302">
    <property type="entry name" value="MoCF_Sase_C"/>
</dbReference>
<dbReference type="Pfam" id="PF03473">
    <property type="entry name" value="MOSC"/>
    <property type="match status" value="1"/>
</dbReference>
<accession>A0ABR4P2T6</accession>
<dbReference type="InterPro" id="IPR005303">
    <property type="entry name" value="MOCOS_middle"/>
</dbReference>
<evidence type="ECO:0000313" key="3">
    <source>
        <dbReference type="EMBL" id="KAL3417487.1"/>
    </source>
</evidence>
<dbReference type="PANTHER" id="PTHR14237:SF34">
    <property type="entry name" value="MOSC DOMAIN PROTEIN (AFU_ORTHOLOGUE AFUA_2G07820)"/>
    <property type="match status" value="1"/>
</dbReference>
<proteinExistence type="predicted"/>
<keyword evidence="4" id="KW-1185">Reference proteome</keyword>
<sequence length="405" mass="44726">MTSTGSRASEKIEEVATMKVTQLYVYPIKSLRPISLGTSELNAQGLIYDRRFMLLKLQEDGTLKNMHVSQYYEMVLFHCKIRNGSIIVEYRIPNPPVAPDAPSQHTTLEIPAQPDCRALRRVRIKMHGSPASSAYRMEDEYNQWFSECFGFEVVLAYIGDGNRPTLGTINPNSPDKSSFGGKVQQAISSDSTTVKSIIYSSIAVTGLLGAYAVWAISSTQLHLQGPQAITNGLVAMLVILYGLWGLIQQTVRPAYIAFSDCAPLLIASESSLTDVHPRVTDGPEISMEKFRPNIVVDGEGKWDEDFWGELKFGDAKLPIRLTANCARCVSLNVDLETGKAASGDAGQVLKKLMKDRRVDAGSRFSPIFGRYAFPMRGGTISVGDDVIISKRNTERTTWDWPSLTS</sequence>
<keyword evidence="1" id="KW-0472">Membrane</keyword>
<dbReference type="PANTHER" id="PTHR14237">
    <property type="entry name" value="MOLYBDOPTERIN COFACTOR SULFURASE MOSC"/>
    <property type="match status" value="1"/>
</dbReference>
<feature type="domain" description="MOSC" evidence="2">
    <location>
        <begin position="210"/>
        <end position="389"/>
    </location>
</feature>
<dbReference type="SUPFAM" id="SSF50800">
    <property type="entry name" value="PK beta-barrel domain-like"/>
    <property type="match status" value="1"/>
</dbReference>
<keyword evidence="1" id="KW-0812">Transmembrane</keyword>
<reference evidence="3 4" key="1">
    <citation type="submission" date="2024-06" db="EMBL/GenBank/DDBJ databases">
        <title>Complete genome of Phlyctema vagabunda strain 19-DSS-EL-015.</title>
        <authorList>
            <person name="Fiorenzani C."/>
        </authorList>
    </citation>
    <scope>NUCLEOTIDE SEQUENCE [LARGE SCALE GENOMIC DNA]</scope>
    <source>
        <strain evidence="3 4">19-DSS-EL-015</strain>
    </source>
</reference>
<dbReference type="InterPro" id="IPR011037">
    <property type="entry name" value="Pyrv_Knase-like_insert_dom_sf"/>
</dbReference>
<comment type="caution">
    <text evidence="3">The sequence shown here is derived from an EMBL/GenBank/DDBJ whole genome shotgun (WGS) entry which is preliminary data.</text>
</comment>